<dbReference type="EMBL" id="CAXDID020000278">
    <property type="protein sequence ID" value="CAL6069426.1"/>
    <property type="molecule type" value="Genomic_DNA"/>
</dbReference>
<dbReference type="EMBL" id="CAXDID020000018">
    <property type="protein sequence ID" value="CAL5985300.1"/>
    <property type="molecule type" value="Genomic_DNA"/>
</dbReference>
<reference evidence="1" key="1">
    <citation type="submission" date="2023-06" db="EMBL/GenBank/DDBJ databases">
        <authorList>
            <person name="Kurt Z."/>
        </authorList>
    </citation>
    <scope>NUCLEOTIDE SEQUENCE</scope>
</reference>
<name>A0AA86NFW0_9EUKA</name>
<evidence type="ECO:0000313" key="6">
    <source>
        <dbReference type="EMBL" id="CAL6113318.1"/>
    </source>
</evidence>
<keyword evidence="7" id="KW-1185">Reference proteome</keyword>
<comment type="caution">
    <text evidence="1">The sequence shown here is derived from an EMBL/GenBank/DDBJ whole genome shotgun (WGS) entry which is preliminary data.</text>
</comment>
<gene>
    <name evidence="3" type="ORF">HINF_LOCUS40503</name>
    <name evidence="5" type="ORF">HINF_LOCUS53970</name>
    <name evidence="1" type="ORF">HINF_LOCUS6490</name>
    <name evidence="6" type="ORF">HINF_LOCUS77451</name>
    <name evidence="2" type="ORF">HINF_LOCUS7972</name>
    <name evidence="4" type="ORF">HINF_LOCUS8761</name>
</gene>
<dbReference type="AlphaFoldDB" id="A0AA86NFW0"/>
<evidence type="ECO:0000313" key="7">
    <source>
        <dbReference type="Proteomes" id="UP001642409"/>
    </source>
</evidence>
<dbReference type="Proteomes" id="UP001642409">
    <property type="component" value="Unassembled WGS sequence"/>
</dbReference>
<evidence type="ECO:0000313" key="5">
    <source>
        <dbReference type="EMBL" id="CAL6069426.1"/>
    </source>
</evidence>
<dbReference type="EMBL" id="CATOUU010000199">
    <property type="protein sequence ID" value="CAI9920327.1"/>
    <property type="molecule type" value="Genomic_DNA"/>
</dbReference>
<accession>A0AA86NFW0</accession>
<dbReference type="EMBL" id="CATOUU010000834">
    <property type="protein sequence ID" value="CAI9952858.1"/>
    <property type="molecule type" value="Genomic_DNA"/>
</dbReference>
<sequence length="180" mass="20498">MYAHDADGKNVYNRSYDKKPTIRIGNWVEELALWEEQQRRKITGVKETSANTIVDLTCDIKAQYQTTNSKYGLAKTKSEEDPTVRKPKVSVLKETRVDPFKTKRAFEAHLQAVPTGHDLLNRDPQTKGVFESSARMDYYVPEPSEVPFEEVYEGVVTKYNPNGSAKSFARKSTFSVKALE</sequence>
<dbReference type="EMBL" id="CAXDID020000762">
    <property type="protein sequence ID" value="CAL6113318.1"/>
    <property type="molecule type" value="Genomic_DNA"/>
</dbReference>
<organism evidence="1">
    <name type="scientific">Hexamita inflata</name>
    <dbReference type="NCBI Taxonomy" id="28002"/>
    <lineage>
        <taxon>Eukaryota</taxon>
        <taxon>Metamonada</taxon>
        <taxon>Diplomonadida</taxon>
        <taxon>Hexamitidae</taxon>
        <taxon>Hexamitinae</taxon>
        <taxon>Hexamita</taxon>
    </lineage>
</organism>
<evidence type="ECO:0000313" key="3">
    <source>
        <dbReference type="EMBL" id="CAI9952858.1"/>
    </source>
</evidence>
<protein>
    <submittedName>
        <fullName evidence="1">Uncharacterized protein</fullName>
    </submittedName>
</protein>
<proteinExistence type="predicted"/>
<reference evidence="4 7" key="2">
    <citation type="submission" date="2024-07" db="EMBL/GenBank/DDBJ databases">
        <authorList>
            <person name="Akdeniz Z."/>
        </authorList>
    </citation>
    <scope>NUCLEOTIDE SEQUENCE [LARGE SCALE GENOMIC DNA]</scope>
</reference>
<evidence type="ECO:0000313" key="1">
    <source>
        <dbReference type="EMBL" id="CAI9918845.1"/>
    </source>
</evidence>
<evidence type="ECO:0000313" key="2">
    <source>
        <dbReference type="EMBL" id="CAI9920327.1"/>
    </source>
</evidence>
<dbReference type="EMBL" id="CATOUU010000168">
    <property type="protein sequence ID" value="CAI9918845.1"/>
    <property type="molecule type" value="Genomic_DNA"/>
</dbReference>
<evidence type="ECO:0000313" key="4">
    <source>
        <dbReference type="EMBL" id="CAL5985300.1"/>
    </source>
</evidence>